<evidence type="ECO:0000313" key="4">
    <source>
        <dbReference type="Proteomes" id="UP000326112"/>
    </source>
</evidence>
<dbReference type="RefSeq" id="WP_152746167.1">
    <property type="nucleotide sequence ID" value="NZ_VUAZ01000040.1"/>
</dbReference>
<reference evidence="3 4" key="2">
    <citation type="journal article" date="2023" name="Plant Pathol.">
        <title>Dismantling and reorganizing Pseudomonas marginalis sensu#lato.</title>
        <authorList>
            <person name="Sawada H."/>
            <person name="Fujikawa T."/>
            <person name="Satou M."/>
        </authorList>
    </citation>
    <scope>NUCLEOTIDE SEQUENCE [LARGE SCALE GENOMIC DNA]</scope>
    <source>
        <strain evidence="3 4">MAFF 212408</strain>
    </source>
</reference>
<comment type="caution">
    <text evidence="3">The sequence shown here is derived from an EMBL/GenBank/DDBJ whole genome shotgun (WGS) entry which is preliminary data.</text>
</comment>
<evidence type="ECO:0000313" key="3">
    <source>
        <dbReference type="EMBL" id="MPR01973.1"/>
    </source>
</evidence>
<feature type="domain" description="ORC1/DEAH AAA+ ATPase" evidence="2">
    <location>
        <begin position="29"/>
        <end position="157"/>
    </location>
</feature>
<dbReference type="Gene3D" id="3.40.50.300">
    <property type="entry name" value="P-loop containing nucleotide triphosphate hydrolases"/>
    <property type="match status" value="2"/>
</dbReference>
<dbReference type="InterPro" id="IPR049945">
    <property type="entry name" value="AAA_22"/>
</dbReference>
<protein>
    <recommendedName>
        <fullName evidence="1">DNA 3'-5' helicase II</fullName>
    </recommendedName>
</protein>
<reference evidence="3 4" key="1">
    <citation type="journal article" date="2020" name="Int. J. Syst. Evol. Microbiol.">
        <title>Pseudomonas kitaguniensis sp. nov., a pathogen causing bacterial rot of Welsh onion in Japan.</title>
        <authorList>
            <person name="Sawada H."/>
            <person name="Fujikawa T."/>
            <person name="Nishiwaki Y."/>
            <person name="Horita H."/>
        </authorList>
    </citation>
    <scope>NUCLEOTIDE SEQUENCE [LARGE SCALE GENOMIC DNA]</scope>
    <source>
        <strain evidence="3 4">MAFF 212408</strain>
    </source>
</reference>
<gene>
    <name evidence="3" type="ORF">F0169_07720</name>
</gene>
<dbReference type="Pfam" id="PF13401">
    <property type="entry name" value="AAA_22"/>
    <property type="match status" value="1"/>
</dbReference>
<dbReference type="PANTHER" id="PTHR11070:SF2">
    <property type="entry name" value="ATP-DEPENDENT DNA HELICASE SRS2"/>
    <property type="match status" value="1"/>
</dbReference>
<proteinExistence type="predicted"/>
<dbReference type="Proteomes" id="UP000326112">
    <property type="component" value="Unassembled WGS sequence"/>
</dbReference>
<dbReference type="PANTHER" id="PTHR11070">
    <property type="entry name" value="UVRD / RECB / PCRA DNA HELICASE FAMILY MEMBER"/>
    <property type="match status" value="1"/>
</dbReference>
<dbReference type="InterPro" id="IPR027417">
    <property type="entry name" value="P-loop_NTPase"/>
</dbReference>
<evidence type="ECO:0000256" key="1">
    <source>
        <dbReference type="ARBA" id="ARBA00034923"/>
    </source>
</evidence>
<sequence length="371" mass="41318">MVSAFWIGEGDLDEFQKKAVGGMGATESFLLTGPAGSGKTNILLLRAKWLKLKNISNFKIVVFTASLREFFQHGCIQYDLPADYAVTAMQLFRELLAEYGLEAESTGNFEEDRSLLAGVLKSFITENGIEDIFEALLIDEAQDYTDTELFIFRSLAERLVIAADSRQSIYRVAQTPGLMENLVDGNVVRLKYHYRSGHNICLVADGINKDYITYPHITGECKYDEAARPSSVSKLQCDTFQSQVSEIISKLHEELLLYPGEKIGVFFPRANQVAEFKNSLSVSALPDKDRVITWTLHSSKGWEFRSVHIGGCEALPQMRATQKRLTYTGILRGKTSVSLYYSGSIPGYLESALRVLSPPAADPSFDNLFGV</sequence>
<dbReference type="SUPFAM" id="SSF52540">
    <property type="entry name" value="P-loop containing nucleoside triphosphate hydrolases"/>
    <property type="match status" value="1"/>
</dbReference>
<accession>A0A5N7KID7</accession>
<organism evidence="3 4">
    <name type="scientific">Pseudomonas kitaguniensis</name>
    <dbReference type="NCBI Taxonomy" id="2607908"/>
    <lineage>
        <taxon>Bacteria</taxon>
        <taxon>Pseudomonadati</taxon>
        <taxon>Pseudomonadota</taxon>
        <taxon>Gammaproteobacteria</taxon>
        <taxon>Pseudomonadales</taxon>
        <taxon>Pseudomonadaceae</taxon>
        <taxon>Pseudomonas</taxon>
    </lineage>
</organism>
<dbReference type="EMBL" id="VUAZ01000040">
    <property type="protein sequence ID" value="MPR01973.1"/>
    <property type="molecule type" value="Genomic_DNA"/>
</dbReference>
<dbReference type="InterPro" id="IPR000212">
    <property type="entry name" value="DNA_helicase_UvrD/REP"/>
</dbReference>
<keyword evidence="4" id="KW-1185">Reference proteome</keyword>
<name>A0A5N7KID7_9PSED</name>
<evidence type="ECO:0000259" key="2">
    <source>
        <dbReference type="Pfam" id="PF13401"/>
    </source>
</evidence>